<dbReference type="EMBL" id="CAOJ01009486">
    <property type="protein sequence ID" value="CCO32212.1"/>
    <property type="molecule type" value="Genomic_DNA"/>
</dbReference>
<gene>
    <name evidence="2" type="ORF">BN14_06266</name>
</gene>
<evidence type="ECO:0000256" key="1">
    <source>
        <dbReference type="SAM" id="SignalP"/>
    </source>
</evidence>
<name>M5C8S4_THACB</name>
<sequence>MLFSHLILAAGAVLTSVNHPSRPDPGDFAHLLRQGRLSLSLTHRALPSAGVARRGSSYLTVSPMADSKPRMRWGKRPAKVQRSTRSRPEDHLTSYANATLAGLAPIVERVVLTVKNYDGPKELAMYDDRRALAVYKPTPRDLAIYKPTPRDLAVYKPTPRDLAVYDRPRSVALYSGPIYHDWLRLDANLYHIVSKTCAPRLVSPDASSAYQQDALRYLIDRLSQVFVIGEVAYTIGQQAKTHGHVFVVVATVIGTVLTFMECISLLYTIEYSVYISPSDSGLLETIQDLDQLELFDEHDHWWTGAETHTIRKDALTIVLPPITSDPLPISSRPQARATQSRATSVRVINRRRGFLRALHDAERSRAEYDLD</sequence>
<dbReference type="HOGENOM" id="CLU_062885_0_0_1"/>
<evidence type="ECO:0000313" key="2">
    <source>
        <dbReference type="EMBL" id="CCO32212.1"/>
    </source>
</evidence>
<organism evidence="2 3">
    <name type="scientific">Thanatephorus cucumeris (strain AG1-IB / isolate 7/3/14)</name>
    <name type="common">Lettuce bottom rot fungus</name>
    <name type="synonym">Rhizoctonia solani</name>
    <dbReference type="NCBI Taxonomy" id="1108050"/>
    <lineage>
        <taxon>Eukaryota</taxon>
        <taxon>Fungi</taxon>
        <taxon>Dikarya</taxon>
        <taxon>Basidiomycota</taxon>
        <taxon>Agaricomycotina</taxon>
        <taxon>Agaricomycetes</taxon>
        <taxon>Cantharellales</taxon>
        <taxon>Ceratobasidiaceae</taxon>
        <taxon>Rhizoctonia</taxon>
        <taxon>Rhizoctonia solani AG-1</taxon>
    </lineage>
</organism>
<protein>
    <submittedName>
        <fullName evidence="2">Uncharacterized protein</fullName>
    </submittedName>
</protein>
<dbReference type="AlphaFoldDB" id="M5C8S4"/>
<evidence type="ECO:0000313" key="3">
    <source>
        <dbReference type="Proteomes" id="UP000012065"/>
    </source>
</evidence>
<accession>M5C8S4</accession>
<comment type="caution">
    <text evidence="2">The sequence shown here is derived from an EMBL/GenBank/DDBJ whole genome shotgun (WGS) entry which is preliminary data.</text>
</comment>
<dbReference type="Proteomes" id="UP000012065">
    <property type="component" value="Unassembled WGS sequence"/>
</dbReference>
<feature type="signal peptide" evidence="1">
    <location>
        <begin position="1"/>
        <end position="23"/>
    </location>
</feature>
<proteinExistence type="predicted"/>
<keyword evidence="1" id="KW-0732">Signal</keyword>
<reference evidence="2 3" key="1">
    <citation type="journal article" date="2013" name="J. Biotechnol.">
        <title>Establishment and interpretation of the genome sequence of the phytopathogenic fungus Rhizoctonia solani AG1-IB isolate 7/3/14.</title>
        <authorList>
            <person name="Wibberg D.W."/>
            <person name="Jelonek L.J."/>
            <person name="Rupp O.R."/>
            <person name="Hennig M.H."/>
            <person name="Eikmeyer F.E."/>
            <person name="Goesmann A.G."/>
            <person name="Hartmann A.H."/>
            <person name="Borriss R.B."/>
            <person name="Grosch R.G."/>
            <person name="Puehler A.P."/>
            <person name="Schlueter A.S."/>
        </authorList>
    </citation>
    <scope>NUCLEOTIDE SEQUENCE [LARGE SCALE GENOMIC DNA]</scope>
    <source>
        <strain evidence="3">AG1-IB / isolate 7/3/14</strain>
    </source>
</reference>
<feature type="chain" id="PRO_5004063970" evidence="1">
    <location>
        <begin position="24"/>
        <end position="371"/>
    </location>
</feature>